<organism evidence="22 23">
    <name type="scientific">Ambispora gerdemannii</name>
    <dbReference type="NCBI Taxonomy" id="144530"/>
    <lineage>
        <taxon>Eukaryota</taxon>
        <taxon>Fungi</taxon>
        <taxon>Fungi incertae sedis</taxon>
        <taxon>Mucoromycota</taxon>
        <taxon>Glomeromycotina</taxon>
        <taxon>Glomeromycetes</taxon>
        <taxon>Archaeosporales</taxon>
        <taxon>Ambisporaceae</taxon>
        <taxon>Ambispora</taxon>
    </lineage>
</organism>
<dbReference type="InterPro" id="IPR036026">
    <property type="entry name" value="Seven-hairpin_glycosidases"/>
</dbReference>
<keyword evidence="12" id="KW-0472">Membrane</keyword>
<name>A0A9N9BX24_9GLOM</name>
<evidence type="ECO:0000256" key="11">
    <source>
        <dbReference type="ARBA" id="ARBA00023034"/>
    </source>
</evidence>
<comment type="subcellular location">
    <subcellularLocation>
        <location evidence="2">Golgi apparatus membrane</location>
        <topology evidence="2">Single-pass type II membrane protein</topology>
    </subcellularLocation>
</comment>
<dbReference type="SUPFAM" id="SSF48225">
    <property type="entry name" value="Seven-hairpin glycosidases"/>
    <property type="match status" value="1"/>
</dbReference>
<evidence type="ECO:0000256" key="17">
    <source>
        <dbReference type="ARBA" id="ARBA00048605"/>
    </source>
</evidence>
<dbReference type="PRINTS" id="PR00747">
    <property type="entry name" value="GLYHDRLASE47"/>
</dbReference>
<feature type="active site" evidence="18">
    <location>
        <position position="391"/>
    </location>
</feature>
<evidence type="ECO:0000256" key="4">
    <source>
        <dbReference type="ARBA" id="ARBA00007658"/>
    </source>
</evidence>
<dbReference type="InterPro" id="IPR012341">
    <property type="entry name" value="6hp_glycosidase-like_sf"/>
</dbReference>
<evidence type="ECO:0000256" key="5">
    <source>
        <dbReference type="ARBA" id="ARBA00022692"/>
    </source>
</evidence>
<evidence type="ECO:0000313" key="22">
    <source>
        <dbReference type="EMBL" id="CAG8582791.1"/>
    </source>
</evidence>
<evidence type="ECO:0000256" key="2">
    <source>
        <dbReference type="ARBA" id="ARBA00004323"/>
    </source>
</evidence>
<evidence type="ECO:0000313" key="23">
    <source>
        <dbReference type="Proteomes" id="UP000789831"/>
    </source>
</evidence>
<evidence type="ECO:0000256" key="19">
    <source>
        <dbReference type="PIRSR" id="PIRSR601382-2"/>
    </source>
</evidence>
<dbReference type="InterPro" id="IPR050749">
    <property type="entry name" value="Glycosyl_Hydrolase_47"/>
</dbReference>
<keyword evidence="8 19" id="KW-0106">Calcium</keyword>
<keyword evidence="6 19" id="KW-0479">Metal-binding</keyword>
<evidence type="ECO:0000256" key="15">
    <source>
        <dbReference type="ARBA" id="ARBA00023295"/>
    </source>
</evidence>
<comment type="catalytic activity">
    <reaction evidence="16">
        <text>N(4)-(alpha-D-Man-(1-&gt;2)-alpha-D-Man-(1-&gt;2)-alpha-D-Man-(1-&gt;3)-[alpha-D-Man-(1-&gt;3)-[alpha-D-Man-(1-&gt;2)-alpha-D-Man-(1-&gt;6)]-alpha-D-Man-(1-&gt;6)]-beta-D-Man-(1-&gt;4)-beta-D-GlcNAc-(1-&gt;4)-beta-D-GlcNAc)-L-asparaginyl-[protein] (N-glucan mannose isomer 8A1,2,3B1,3) + 3 H2O = N(4)-(alpha-D-Man-(1-&gt;3)-[alpha-D-Man-(1-&gt;3)-[alpha-D-Man-(1-&gt;6)]-alpha-D-Man-(1-&gt;6)]-beta-D-Man-(1-&gt;4)-beta-D-GlcNAc-(1-&gt;4)-beta-D-GlcNAc)-L-asparaginyl-[protein] (N-glucan mannose isomer 5A1,2) + 3 beta-D-mannose</text>
        <dbReference type="Rhea" id="RHEA:56028"/>
        <dbReference type="Rhea" id="RHEA-COMP:14358"/>
        <dbReference type="Rhea" id="RHEA-COMP:14367"/>
        <dbReference type="ChEBI" id="CHEBI:15377"/>
        <dbReference type="ChEBI" id="CHEBI:28563"/>
        <dbReference type="ChEBI" id="CHEBI:59087"/>
        <dbReference type="ChEBI" id="CHEBI:60628"/>
        <dbReference type="EC" id="3.2.1.113"/>
    </reaction>
</comment>
<dbReference type="AlphaFoldDB" id="A0A9N9BX24"/>
<comment type="caution">
    <text evidence="22">The sequence shown here is derived from an EMBL/GenBank/DDBJ whole genome shotgun (WGS) entry which is preliminary data.</text>
</comment>
<feature type="active site" description="Proton donor" evidence="18">
    <location>
        <position position="363"/>
    </location>
</feature>
<evidence type="ECO:0000256" key="13">
    <source>
        <dbReference type="ARBA" id="ARBA00023157"/>
    </source>
</evidence>
<comment type="similarity">
    <text evidence="4 21">Belongs to the glycosyl hydrolase 47 family.</text>
</comment>
<keyword evidence="9" id="KW-0735">Signal-anchor</keyword>
<sequence>MLKVKLYQFKFGTIDELDKGEWTRRQHAIRNAFKHAWNGYVRDAWGYDEYHPISRSGTNLSNHGSIGYTIIDSLDTMIIMNLHEEYIQARDWVANKLDFNIDADVSLFETTIRVLGGLLSAYHLSGNDTLYLTKAKDLGDRLFGAFDSPTYIPFASVNLASQKGKPAHFAGGASSTSEAGTLQLEFKYLSYLTDDDKYWRTVEEVMFHIDDLDKFDGLVPIFISPSTGDFMGQQITLGARGDSYYEYLLKQYIQTARTEPFYRRMYAQAMQGVKNRLIAHSFPNKLLYVGELAHHASTDIFPKMDHLVCFLGGTLALGATGGVKIKDYSELSVEAQEDLSIAKRLTETCVQMYFRTATGLAPEITFFETNVNGVDDMIIKDRDAHNLLRPETVESLFVLWRITDDNKYREWGWRIFKAFEKYAKVDGGGYSALNDVTTIPPGRLDKMETFWLAETLKYLFLLFEDPDSQSLPLDKYVFNTEAHPLPIFKPSKKIRGNGWDRS</sequence>
<feature type="active site" description="Proton donor" evidence="18">
    <location>
        <position position="109"/>
    </location>
</feature>
<keyword evidence="10" id="KW-1133">Transmembrane helix</keyword>
<proteinExistence type="inferred from homology"/>
<evidence type="ECO:0000256" key="21">
    <source>
        <dbReference type="RuleBase" id="RU361193"/>
    </source>
</evidence>
<evidence type="ECO:0000256" key="14">
    <source>
        <dbReference type="ARBA" id="ARBA00023180"/>
    </source>
</evidence>
<evidence type="ECO:0000256" key="7">
    <source>
        <dbReference type="ARBA" id="ARBA00022801"/>
    </source>
</evidence>
<evidence type="ECO:0000256" key="8">
    <source>
        <dbReference type="ARBA" id="ARBA00022837"/>
    </source>
</evidence>
<evidence type="ECO:0000256" key="16">
    <source>
        <dbReference type="ARBA" id="ARBA00047669"/>
    </source>
</evidence>
<dbReference type="GO" id="GO:0005975">
    <property type="term" value="P:carbohydrate metabolic process"/>
    <property type="evidence" value="ECO:0007669"/>
    <property type="project" value="InterPro"/>
</dbReference>
<dbReference type="GO" id="GO:0005783">
    <property type="term" value="C:endoplasmic reticulum"/>
    <property type="evidence" value="ECO:0007669"/>
    <property type="project" value="TreeGrafter"/>
</dbReference>
<dbReference type="InterPro" id="IPR001382">
    <property type="entry name" value="Glyco_hydro_47"/>
</dbReference>
<feature type="binding site" evidence="19">
    <location>
        <position position="480"/>
    </location>
    <ligand>
        <name>Ca(2+)</name>
        <dbReference type="ChEBI" id="CHEBI:29108"/>
    </ligand>
</feature>
<feature type="disulfide bond" evidence="20">
    <location>
        <begin position="309"/>
        <end position="349"/>
    </location>
</feature>
<dbReference type="Proteomes" id="UP000789831">
    <property type="component" value="Unassembled WGS sequence"/>
</dbReference>
<keyword evidence="11" id="KW-0333">Golgi apparatus</keyword>
<feature type="active site" evidence="18">
    <location>
        <position position="242"/>
    </location>
</feature>
<comment type="catalytic activity">
    <reaction evidence="17">
        <text>N(4)-(alpha-D-Man-(1-&gt;2)-alpha-D-Man-(1-&gt;2)-alpha-D-Man-(1-&gt;3)-[alpha-D-Man-(1-&gt;2)-alpha-D-Man-(1-&gt;3)-[alpha-D-Man-(1-&gt;2)-alpha-D-Man-(1-&gt;6)]-alpha-D-Man-(1-&gt;6)]-beta-D-Man-(1-&gt;4)-beta-D-GlcNAc-(1-&gt;4)-beta-D-GlcNAc)-L-asparaginyl-[protein] (N-glucan mannose isomer 9A1,2,3B1,2,3) + 4 H2O = N(4)-(alpha-D-Man-(1-&gt;3)-[alpha-D-Man-(1-&gt;3)-[alpha-D-Man-(1-&gt;6)]-alpha-D-Man-(1-&gt;6)]-beta-D-Man-(1-&gt;4)-beta-D-GlcNAc-(1-&gt;4)-beta-D-GlcNAc)-L-asparaginyl-[protein] (N-glucan mannose isomer 5A1,2) + 4 beta-D-mannose</text>
        <dbReference type="Rhea" id="RHEA:56008"/>
        <dbReference type="Rhea" id="RHEA-COMP:14356"/>
        <dbReference type="Rhea" id="RHEA-COMP:14367"/>
        <dbReference type="ChEBI" id="CHEBI:15377"/>
        <dbReference type="ChEBI" id="CHEBI:28563"/>
        <dbReference type="ChEBI" id="CHEBI:59087"/>
        <dbReference type="ChEBI" id="CHEBI:139493"/>
        <dbReference type="EC" id="3.2.1.113"/>
    </reaction>
</comment>
<evidence type="ECO:0000256" key="10">
    <source>
        <dbReference type="ARBA" id="ARBA00022989"/>
    </source>
</evidence>
<dbReference type="Pfam" id="PF01532">
    <property type="entry name" value="Glyco_hydro_47"/>
    <property type="match status" value="1"/>
</dbReference>
<dbReference type="GO" id="GO:0005509">
    <property type="term" value="F:calcium ion binding"/>
    <property type="evidence" value="ECO:0007669"/>
    <property type="project" value="InterPro"/>
</dbReference>
<comment type="cofactor">
    <cofactor evidence="1 19">
        <name>Ca(2+)</name>
        <dbReference type="ChEBI" id="CHEBI:29108"/>
    </cofactor>
</comment>
<gene>
    <name evidence="22" type="ORF">AGERDE_LOCUS8209</name>
</gene>
<dbReference type="OrthoDB" id="8118055at2759"/>
<evidence type="ECO:0000256" key="12">
    <source>
        <dbReference type="ARBA" id="ARBA00023136"/>
    </source>
</evidence>
<keyword evidence="5" id="KW-0812">Transmembrane</keyword>
<dbReference type="GO" id="GO:0004571">
    <property type="term" value="F:mannosyl-oligosaccharide 1,2-alpha-mannosidase activity"/>
    <property type="evidence" value="ECO:0007669"/>
    <property type="project" value="UniProtKB-EC"/>
</dbReference>
<keyword evidence="14" id="KW-0325">Glycoprotein</keyword>
<evidence type="ECO:0000256" key="9">
    <source>
        <dbReference type="ARBA" id="ARBA00022968"/>
    </source>
</evidence>
<evidence type="ECO:0000256" key="18">
    <source>
        <dbReference type="PIRSR" id="PIRSR601382-1"/>
    </source>
</evidence>
<dbReference type="GO" id="GO:0036503">
    <property type="term" value="P:ERAD pathway"/>
    <property type="evidence" value="ECO:0007669"/>
    <property type="project" value="UniProtKB-ARBA"/>
</dbReference>
<dbReference type="GO" id="GO:0009100">
    <property type="term" value="P:glycoprotein metabolic process"/>
    <property type="evidence" value="ECO:0007669"/>
    <property type="project" value="UniProtKB-ARBA"/>
</dbReference>
<reference evidence="22" key="1">
    <citation type="submission" date="2021-06" db="EMBL/GenBank/DDBJ databases">
        <authorList>
            <person name="Kallberg Y."/>
            <person name="Tangrot J."/>
            <person name="Rosling A."/>
        </authorList>
    </citation>
    <scope>NUCLEOTIDE SEQUENCE</scope>
    <source>
        <strain evidence="22">MT106</strain>
    </source>
</reference>
<dbReference type="GO" id="GO:0000139">
    <property type="term" value="C:Golgi membrane"/>
    <property type="evidence" value="ECO:0007669"/>
    <property type="project" value="UniProtKB-SubCell"/>
</dbReference>
<dbReference type="EMBL" id="CAJVPL010001679">
    <property type="protein sequence ID" value="CAG8582791.1"/>
    <property type="molecule type" value="Genomic_DNA"/>
</dbReference>
<evidence type="ECO:0000256" key="1">
    <source>
        <dbReference type="ARBA" id="ARBA00001913"/>
    </source>
</evidence>
<evidence type="ECO:0000256" key="3">
    <source>
        <dbReference type="ARBA" id="ARBA00004922"/>
    </source>
</evidence>
<dbReference type="EC" id="3.2.1.-" evidence="21"/>
<comment type="pathway">
    <text evidence="3">Protein modification; protein glycosylation.</text>
</comment>
<accession>A0A9N9BX24</accession>
<keyword evidence="23" id="KW-1185">Reference proteome</keyword>
<dbReference type="FunFam" id="1.50.10.10:FF:000017">
    <property type="entry name" value="alpha-1,2-Mannosidase"/>
    <property type="match status" value="1"/>
</dbReference>
<dbReference type="PANTHER" id="PTHR11742:SF55">
    <property type="entry name" value="ENDOPLASMIC RETICULUM MANNOSYL-OLIGOSACCHARIDE 1,2-ALPHA-MANNOSIDASE"/>
    <property type="match status" value="1"/>
</dbReference>
<dbReference type="Gene3D" id="1.50.10.10">
    <property type="match status" value="1"/>
</dbReference>
<protein>
    <recommendedName>
        <fullName evidence="21">alpha-1,2-Mannosidase</fullName>
        <ecNumber evidence="21">3.2.1.-</ecNumber>
    </recommendedName>
</protein>
<evidence type="ECO:0000256" key="20">
    <source>
        <dbReference type="PIRSR" id="PIRSR601382-3"/>
    </source>
</evidence>
<keyword evidence="13 20" id="KW-1015">Disulfide bond</keyword>
<keyword evidence="15 21" id="KW-0326">Glycosidase</keyword>
<evidence type="ECO:0000256" key="6">
    <source>
        <dbReference type="ARBA" id="ARBA00022723"/>
    </source>
</evidence>
<dbReference type="PANTHER" id="PTHR11742">
    <property type="entry name" value="MANNOSYL-OLIGOSACCHARIDE ALPHA-1,2-MANNOSIDASE-RELATED"/>
    <property type="match status" value="1"/>
</dbReference>
<keyword evidence="7 21" id="KW-0378">Hydrolase</keyword>